<evidence type="ECO:0000256" key="1">
    <source>
        <dbReference type="ARBA" id="ARBA00011888"/>
    </source>
</evidence>
<reference evidence="6" key="1">
    <citation type="submission" date="2018-03" db="EMBL/GenBank/DDBJ databases">
        <title>Gramella fulva sp. nov., isolated from a dry surface of tidal flat.</title>
        <authorList>
            <person name="Hwang S.H."/>
            <person name="Hwang W.M."/>
            <person name="Kang K."/>
            <person name="Ahn T.-Y."/>
        </authorList>
    </citation>
    <scope>NUCLEOTIDE SEQUENCE [LARGE SCALE GENOMIC DNA]</scope>
    <source>
        <strain evidence="6">SH35</strain>
    </source>
</reference>
<feature type="domain" description="Nucleoside phosphorylase" evidence="4">
    <location>
        <begin position="30"/>
        <end position="266"/>
    </location>
</feature>
<dbReference type="PANTHER" id="PTHR43691">
    <property type="entry name" value="URIDINE PHOSPHORYLASE"/>
    <property type="match status" value="1"/>
</dbReference>
<evidence type="ECO:0000259" key="4">
    <source>
        <dbReference type="Pfam" id="PF01048"/>
    </source>
</evidence>
<dbReference type="CDD" id="cd00436">
    <property type="entry name" value="UP_TbUP-like"/>
    <property type="match status" value="1"/>
</dbReference>
<comment type="catalytic activity">
    <reaction evidence="3">
        <text>uridine + phosphate = alpha-D-ribose 1-phosphate + uracil</text>
        <dbReference type="Rhea" id="RHEA:24388"/>
        <dbReference type="ChEBI" id="CHEBI:16704"/>
        <dbReference type="ChEBI" id="CHEBI:17568"/>
        <dbReference type="ChEBI" id="CHEBI:43474"/>
        <dbReference type="ChEBI" id="CHEBI:57720"/>
        <dbReference type="EC" id="2.4.2.3"/>
    </reaction>
</comment>
<keyword evidence="6" id="KW-1185">Reference proteome</keyword>
<dbReference type="OrthoDB" id="9772602at2"/>
<dbReference type="Proteomes" id="UP000241507">
    <property type="component" value="Chromosome"/>
</dbReference>
<dbReference type="Pfam" id="PF01048">
    <property type="entry name" value="PNP_UDP_1"/>
    <property type="match status" value="1"/>
</dbReference>
<dbReference type="GO" id="GO:0005829">
    <property type="term" value="C:cytosol"/>
    <property type="evidence" value="ECO:0007669"/>
    <property type="project" value="TreeGrafter"/>
</dbReference>
<gene>
    <name evidence="5" type="ORF">C7S20_14515</name>
</gene>
<dbReference type="AlphaFoldDB" id="A0A2R3Z819"/>
<dbReference type="KEGG" id="grs:C7S20_14515"/>
<dbReference type="SUPFAM" id="SSF53167">
    <property type="entry name" value="Purine and uridine phosphorylases"/>
    <property type="match status" value="1"/>
</dbReference>
<dbReference type="Gene3D" id="3.40.50.1580">
    <property type="entry name" value="Nucleoside phosphorylase domain"/>
    <property type="match status" value="1"/>
</dbReference>
<dbReference type="EMBL" id="CP028136">
    <property type="protein sequence ID" value="AVR46378.1"/>
    <property type="molecule type" value="Genomic_DNA"/>
</dbReference>
<evidence type="ECO:0000256" key="2">
    <source>
        <dbReference type="ARBA" id="ARBA00021980"/>
    </source>
</evidence>
<evidence type="ECO:0000256" key="3">
    <source>
        <dbReference type="ARBA" id="ARBA00048447"/>
    </source>
</evidence>
<dbReference type="GO" id="GO:0004850">
    <property type="term" value="F:uridine phosphorylase activity"/>
    <property type="evidence" value="ECO:0007669"/>
    <property type="project" value="UniProtKB-EC"/>
</dbReference>
<evidence type="ECO:0000313" key="5">
    <source>
        <dbReference type="EMBL" id="AVR46378.1"/>
    </source>
</evidence>
<proteinExistence type="predicted"/>
<accession>A0A2R3Z819</accession>
<dbReference type="EC" id="2.4.2.3" evidence="1"/>
<protein>
    <recommendedName>
        <fullName evidence="2">Uridine phosphorylase</fullName>
        <ecNumber evidence="1">2.4.2.3</ecNumber>
    </recommendedName>
</protein>
<dbReference type="InterPro" id="IPR035994">
    <property type="entry name" value="Nucleoside_phosphorylase_sf"/>
</dbReference>
<organism evidence="5 6">
    <name type="scientific">Christiangramia fulva</name>
    <dbReference type="NCBI Taxonomy" id="2126553"/>
    <lineage>
        <taxon>Bacteria</taxon>
        <taxon>Pseudomonadati</taxon>
        <taxon>Bacteroidota</taxon>
        <taxon>Flavobacteriia</taxon>
        <taxon>Flavobacteriales</taxon>
        <taxon>Flavobacteriaceae</taxon>
        <taxon>Christiangramia</taxon>
    </lineage>
</organism>
<sequence length="289" mass="32048">MTILASELILNPDGSIYHLGIKPEDLADTVIVVGDPGRVPTISRHFNKIEIKKNKREFCTHTGFYKSKRITVMSTGMGTDNIDIAFTELDALKNINFSTRRIKEEQSSLEIIRIGTTGSLQKNIPVDSFVASEYGLGLDGLMHFYNSEHIFEKEIADEFVRQTGWSTKKAYPYVVKGDGSLLEKFMSPEVNKGLTATNCGFYGPQGRVLRLGIPDPDMNDKIAAFSFQNKVVTNFEMETSAIYGMSKLLGHRALSMNAVIANRATGNFSSDPKKVVANLVNYCLEKLAS</sequence>
<name>A0A2R3Z819_9FLAO</name>
<dbReference type="GO" id="GO:0004731">
    <property type="term" value="F:purine-nucleoside phosphorylase activity"/>
    <property type="evidence" value="ECO:0007669"/>
    <property type="project" value="TreeGrafter"/>
</dbReference>
<dbReference type="PANTHER" id="PTHR43691:SF11">
    <property type="entry name" value="FI09636P-RELATED"/>
    <property type="match status" value="1"/>
</dbReference>
<evidence type="ECO:0000313" key="6">
    <source>
        <dbReference type="Proteomes" id="UP000241507"/>
    </source>
</evidence>
<dbReference type="GO" id="GO:0006152">
    <property type="term" value="P:purine nucleoside catabolic process"/>
    <property type="evidence" value="ECO:0007669"/>
    <property type="project" value="TreeGrafter"/>
</dbReference>
<dbReference type="RefSeq" id="WP_107013152.1">
    <property type="nucleotide sequence ID" value="NZ_CP028136.1"/>
</dbReference>
<dbReference type="InterPro" id="IPR000845">
    <property type="entry name" value="Nucleoside_phosphorylase_d"/>
</dbReference>